<dbReference type="InterPro" id="IPR006461">
    <property type="entry name" value="PLAC_motif_containing"/>
</dbReference>
<reference evidence="3" key="1">
    <citation type="submission" date="2011-12" db="EMBL/GenBank/DDBJ databases">
        <title>The Draft Genome of Lepisosteus oculatus.</title>
        <authorList>
            <consortium name="The Broad Institute Genome Assembly &amp; Analysis Group"/>
            <consortium name="Computational R&amp;D Group"/>
            <consortium name="and Sequencing Platform"/>
            <person name="Di Palma F."/>
            <person name="Alfoldi J."/>
            <person name="Johnson J."/>
            <person name="Berlin A."/>
            <person name="Gnerre S."/>
            <person name="Jaffe D."/>
            <person name="MacCallum I."/>
            <person name="Young S."/>
            <person name="Walker B.J."/>
            <person name="Lander E.S."/>
            <person name="Lindblad-Toh K."/>
        </authorList>
    </citation>
    <scope>NUCLEOTIDE SEQUENCE [LARGE SCALE GENOMIC DNA]</scope>
</reference>
<dbReference type="KEGG" id="loc:107076326"/>
<dbReference type="OMA" id="YCEICAL"/>
<dbReference type="Pfam" id="PF04749">
    <property type="entry name" value="PLAC8"/>
    <property type="match status" value="1"/>
</dbReference>
<keyword evidence="3" id="KW-1185">Reference proteome</keyword>
<dbReference type="Proteomes" id="UP000018468">
    <property type="component" value="Unassembled WGS sequence"/>
</dbReference>
<reference evidence="2" key="3">
    <citation type="submission" date="2025-09" db="UniProtKB">
        <authorList>
            <consortium name="Ensembl"/>
        </authorList>
    </citation>
    <scope>IDENTIFICATION</scope>
</reference>
<evidence type="ECO:0000313" key="2">
    <source>
        <dbReference type="Ensembl" id="ENSLOCP00000000457.1"/>
    </source>
</evidence>
<dbReference type="RefSeq" id="XP_015195401.1">
    <property type="nucleotide sequence ID" value="XM_015339915.2"/>
</dbReference>
<dbReference type="OrthoDB" id="1045822at2759"/>
<dbReference type="GeneTree" id="ENSGT00940000163927"/>
<comment type="similarity">
    <text evidence="1">Belongs to the cornifelin family.</text>
</comment>
<sequence length="133" mass="14658">MQAPGVVAAQPQGIVLQQVTTVELASAWSTGLFDCCADMGICCLGTFCISSLECRTASEFGECCCLPWLCPISTTLRTAIRERYRIPGSILEDFFVSLFCNVCSWCQMARELKNRRQTTTTTTTTTYTAVPQM</sequence>
<dbReference type="HOGENOM" id="CLU_083147_5_2_1"/>
<dbReference type="eggNOG" id="ENOG502S3TI">
    <property type="taxonomic scope" value="Eukaryota"/>
</dbReference>
<dbReference type="InParanoid" id="W5LWF0"/>
<dbReference type="GeneID" id="107076326"/>
<dbReference type="Bgee" id="ENSLOCG00000000421">
    <property type="expression patterns" value="Expressed in bone element and 7 other cell types or tissues"/>
</dbReference>
<evidence type="ECO:0000313" key="3">
    <source>
        <dbReference type="Proteomes" id="UP000018468"/>
    </source>
</evidence>
<dbReference type="NCBIfam" id="TIGR01571">
    <property type="entry name" value="A_thal_Cys_rich"/>
    <property type="match status" value="1"/>
</dbReference>
<proteinExistence type="inferred from homology"/>
<dbReference type="Ensembl" id="ENSLOCT00000000457.1">
    <property type="protein sequence ID" value="ENSLOCP00000000457.1"/>
    <property type="gene ID" value="ENSLOCG00000000421.1"/>
</dbReference>
<evidence type="ECO:0000256" key="1">
    <source>
        <dbReference type="ARBA" id="ARBA00009024"/>
    </source>
</evidence>
<dbReference type="AlphaFoldDB" id="W5LWF0"/>
<organism evidence="2 3">
    <name type="scientific">Lepisosteus oculatus</name>
    <name type="common">Spotted gar</name>
    <dbReference type="NCBI Taxonomy" id="7918"/>
    <lineage>
        <taxon>Eukaryota</taxon>
        <taxon>Metazoa</taxon>
        <taxon>Chordata</taxon>
        <taxon>Craniata</taxon>
        <taxon>Vertebrata</taxon>
        <taxon>Euteleostomi</taxon>
        <taxon>Actinopterygii</taxon>
        <taxon>Neopterygii</taxon>
        <taxon>Holostei</taxon>
        <taxon>Semionotiformes</taxon>
        <taxon>Lepisosteidae</taxon>
        <taxon>Lepisosteus</taxon>
    </lineage>
</organism>
<name>W5LWF0_LEPOC</name>
<accession>W5LWF0</accession>
<dbReference type="PANTHER" id="PTHR15907">
    <property type="entry name" value="DUF614 FAMILY PROTEIN-RELATED"/>
    <property type="match status" value="1"/>
</dbReference>
<protein>
    <submittedName>
        <fullName evidence="2">Cornifelin homolog A-like</fullName>
    </submittedName>
</protein>
<reference evidence="2" key="2">
    <citation type="submission" date="2025-08" db="UniProtKB">
        <authorList>
            <consortium name="Ensembl"/>
        </authorList>
    </citation>
    <scope>IDENTIFICATION</scope>
</reference>